<feature type="domain" description="PiggyBac transposable element-derived protein" evidence="2">
    <location>
        <begin position="265"/>
        <end position="376"/>
    </location>
</feature>
<feature type="region of interest" description="Disordered" evidence="1">
    <location>
        <begin position="21"/>
        <end position="86"/>
    </location>
</feature>
<evidence type="ECO:0000259" key="2">
    <source>
        <dbReference type="Pfam" id="PF13843"/>
    </source>
</evidence>
<feature type="compositionally biased region" description="Polar residues" evidence="1">
    <location>
        <begin position="21"/>
        <end position="34"/>
    </location>
</feature>
<evidence type="ECO:0000313" key="4">
    <source>
        <dbReference type="Proteomes" id="UP001159363"/>
    </source>
</evidence>
<dbReference type="Proteomes" id="UP001159363">
    <property type="component" value="Chromosome 3"/>
</dbReference>
<name>A0ABQ9HXE0_9NEOP</name>
<feature type="region of interest" description="Disordered" evidence="1">
    <location>
        <begin position="411"/>
        <end position="431"/>
    </location>
</feature>
<accession>A0ABQ9HXE0</accession>
<feature type="region of interest" description="Disordered" evidence="1">
    <location>
        <begin position="118"/>
        <end position="148"/>
    </location>
</feature>
<gene>
    <name evidence="3" type="ORF">PR048_008532</name>
</gene>
<feature type="compositionally biased region" description="Polar residues" evidence="1">
    <location>
        <begin position="65"/>
        <end position="86"/>
    </location>
</feature>
<feature type="compositionally biased region" description="Basic residues" evidence="1">
    <location>
        <begin position="118"/>
        <end position="128"/>
    </location>
</feature>
<dbReference type="Pfam" id="PF13843">
    <property type="entry name" value="DDE_Tnp_1_7"/>
    <property type="match status" value="2"/>
</dbReference>
<reference evidence="3 4" key="1">
    <citation type="submission" date="2023-02" db="EMBL/GenBank/DDBJ databases">
        <title>LHISI_Scaffold_Assembly.</title>
        <authorList>
            <person name="Stuart O.P."/>
            <person name="Cleave R."/>
            <person name="Magrath M.J.L."/>
            <person name="Mikheyev A.S."/>
        </authorList>
    </citation>
    <scope>NUCLEOTIDE SEQUENCE [LARGE SCALE GENOMIC DNA]</scope>
    <source>
        <strain evidence="3">Daus_M_001</strain>
        <tissue evidence="3">Leg muscle</tissue>
    </source>
</reference>
<organism evidence="3 4">
    <name type="scientific">Dryococelus australis</name>
    <dbReference type="NCBI Taxonomy" id="614101"/>
    <lineage>
        <taxon>Eukaryota</taxon>
        <taxon>Metazoa</taxon>
        <taxon>Ecdysozoa</taxon>
        <taxon>Arthropoda</taxon>
        <taxon>Hexapoda</taxon>
        <taxon>Insecta</taxon>
        <taxon>Pterygota</taxon>
        <taxon>Neoptera</taxon>
        <taxon>Polyneoptera</taxon>
        <taxon>Phasmatodea</taxon>
        <taxon>Verophasmatodea</taxon>
        <taxon>Anareolatae</taxon>
        <taxon>Phasmatidae</taxon>
        <taxon>Eurycanthinae</taxon>
        <taxon>Dryococelus</taxon>
    </lineage>
</organism>
<feature type="domain" description="PiggyBac transposable element-derived protein" evidence="2">
    <location>
        <begin position="205"/>
        <end position="259"/>
    </location>
</feature>
<dbReference type="PANTHER" id="PTHR46599">
    <property type="entry name" value="PIGGYBAC TRANSPOSABLE ELEMENT-DERIVED PROTEIN 4"/>
    <property type="match status" value="1"/>
</dbReference>
<feature type="compositionally biased region" description="Acidic residues" evidence="1">
    <location>
        <begin position="48"/>
        <end position="58"/>
    </location>
</feature>
<dbReference type="PANTHER" id="PTHR46599:SF6">
    <property type="entry name" value="DUAL SPECIFICITY PHOSPHATASE 26"/>
    <property type="match status" value="1"/>
</dbReference>
<protein>
    <recommendedName>
        <fullName evidence="2">PiggyBac transposable element-derived protein domain-containing protein</fullName>
    </recommendedName>
</protein>
<dbReference type="EMBL" id="JARBHB010000003">
    <property type="protein sequence ID" value="KAJ8889038.1"/>
    <property type="molecule type" value="Genomic_DNA"/>
</dbReference>
<sequence length="431" mass="48982">MARRCGVTTEQALRYFQDICETNSGSENSDNYLSSGDEYIPQNSDNGADSDEEPEVFQDAEVRQKSQTTNPSVTLERNEPTAVQQASQMEVEKVKLAPQDDRSQSTCSRRALCGIRSGRRKKTQHVKQTKSSSLKKMPSETATVMQPQGSVPSVRALLPIGHTEVAKDGTEGEVIDFGNNLSGRRGTQNAVRENSGRTLHASPCLNITVDEKLFPTKARCSFMQYMAKKPDKFGIKFWIVADVDSKYLVNGFPYLGKEDDRSRSVNRTRREVPPNAKDFKQQLYATYVHKHKDTILTVYQEKVNRNVILLSSLHPSVSIAEIEKKTPETIQYYNATKFGVDIMDQMERQYSVKSVSRHWPVHVFFNMLDLACMNAWTLYEEVTGRKIKSWKFILELCEELRAVHMANRNTKPHMVSTGDEEMEKSRKKCGI</sequence>
<comment type="caution">
    <text evidence="3">The sequence shown here is derived from an EMBL/GenBank/DDBJ whole genome shotgun (WGS) entry which is preliminary data.</text>
</comment>
<dbReference type="InterPro" id="IPR029526">
    <property type="entry name" value="PGBD"/>
</dbReference>
<feature type="compositionally biased region" description="Polar residues" evidence="1">
    <location>
        <begin position="129"/>
        <end position="148"/>
    </location>
</feature>
<proteinExistence type="predicted"/>
<keyword evidence="4" id="KW-1185">Reference proteome</keyword>
<evidence type="ECO:0000256" key="1">
    <source>
        <dbReference type="SAM" id="MobiDB-lite"/>
    </source>
</evidence>
<evidence type="ECO:0000313" key="3">
    <source>
        <dbReference type="EMBL" id="KAJ8889038.1"/>
    </source>
</evidence>